<dbReference type="PROSITE" id="PS51170">
    <property type="entry name" value="CW"/>
    <property type="match status" value="2"/>
</dbReference>
<dbReference type="eggNOG" id="COG5263">
    <property type="taxonomic scope" value="Bacteria"/>
</dbReference>
<feature type="repeat" description="Cell wall-binding" evidence="2">
    <location>
        <begin position="566"/>
        <end position="585"/>
    </location>
</feature>
<dbReference type="Pfam" id="PF01473">
    <property type="entry name" value="Choline_bind_1"/>
    <property type="match status" value="2"/>
</dbReference>
<name>M1MX48_9CLOT</name>
<evidence type="ECO:0000313" key="5">
    <source>
        <dbReference type="Proteomes" id="UP000011728"/>
    </source>
</evidence>
<dbReference type="PATRIC" id="fig|931276.5.peg.5456"/>
<dbReference type="Proteomes" id="UP000011728">
    <property type="component" value="Chromosome"/>
</dbReference>
<proteinExistence type="predicted"/>
<dbReference type="RefSeq" id="WP_015395453.1">
    <property type="nucleotide sequence ID" value="NC_020291.1"/>
</dbReference>
<organism evidence="4 5">
    <name type="scientific">Clostridium saccharoperbutylacetonicum N1-4(HMT)</name>
    <dbReference type="NCBI Taxonomy" id="931276"/>
    <lineage>
        <taxon>Bacteria</taxon>
        <taxon>Bacillati</taxon>
        <taxon>Bacillota</taxon>
        <taxon>Clostridia</taxon>
        <taxon>Eubacteriales</taxon>
        <taxon>Clostridiaceae</taxon>
        <taxon>Clostridium</taxon>
    </lineage>
</organism>
<feature type="signal peptide" evidence="3">
    <location>
        <begin position="1"/>
        <end position="26"/>
    </location>
</feature>
<sequence length="604" mass="66440">MIRRTNKITSLLLATAAVVSMVPAYAADIKKVDTEVGTVYNAIAYKDGKDLVNGKIKDNEGTYYYVNGKYTNLNDIDSGSDYTIYGTKYAEVENGDYYVDLDTGKVTKDSMRKNDLDDAESSLRKKIKEVNRYNSNSNLPTDFIKIAGNKFSENWYATKFYTIATNLDNAGDKPTIYTDAKGNYIDADYNLGKIKVETTGSGVSGEVTVENTVDKKILKSGSTTIATVDAKIVNSATKELGQDKDNIYRYTQVKITLTPANGITLPSSVKINGKIFAVDASNHTVILDTIQKISKAQNSDTIKDAKYAKSVSNYIISNDNGSVLSNESNYLALAKVSGTEARVIGEKLVLFNINNTKGSDPNLKIQAATLKGKNGYYYTDVEKKADIKAEYSTDINKAAIDTDIEGNIYILDSGYIKKFDGTDDWTKIYKVDGAFDSLSVYDNNNMITWSQHDEVYSVIGGKKQDDNPTPTPNVTKGWVKATDGTWSYNKADGTKTIGWFQDGNGWYYTNGAGVMQTGWQYVGGLWYYLNPVSDGNMGAMKTGWQNIGGTWYYLNPISNGAMGAMKTGWINDNGTWYYCNSSGAMLADTVVNGYVLGKNGAWIR</sequence>
<dbReference type="SUPFAM" id="SSF69360">
    <property type="entry name" value="Cell wall binding repeat"/>
    <property type="match status" value="1"/>
</dbReference>
<keyword evidence="3" id="KW-0732">Signal</keyword>
<accession>M1MX48</accession>
<reference evidence="4 5" key="1">
    <citation type="submission" date="2013-02" db="EMBL/GenBank/DDBJ databases">
        <title>Genome sequence of Clostridium saccharoperbutylacetonicum N1-4(HMT).</title>
        <authorList>
            <person name="Poehlein A."/>
            <person name="Daniel R."/>
        </authorList>
    </citation>
    <scope>NUCLEOTIDE SEQUENCE [LARGE SCALE GENOMIC DNA]</scope>
    <source>
        <strain evidence="5">N1-4(HMT)</strain>
    </source>
</reference>
<keyword evidence="1" id="KW-0677">Repeat</keyword>
<keyword evidence="5" id="KW-1185">Reference proteome</keyword>
<evidence type="ECO:0008006" key="6">
    <source>
        <dbReference type="Google" id="ProtNLM"/>
    </source>
</evidence>
<dbReference type="InterPro" id="IPR018337">
    <property type="entry name" value="Cell_wall/Cho-bd_repeat"/>
</dbReference>
<feature type="chain" id="PRO_5004015855" description="Cell wall binding repeat-containing protein" evidence="3">
    <location>
        <begin position="27"/>
        <end position="604"/>
    </location>
</feature>
<dbReference type="AlphaFoldDB" id="M1MX48"/>
<evidence type="ECO:0000313" key="4">
    <source>
        <dbReference type="EMBL" id="AGF59146.1"/>
    </source>
</evidence>
<dbReference type="Pfam" id="PF19127">
    <property type="entry name" value="Choline_bind_3"/>
    <property type="match status" value="1"/>
</dbReference>
<feature type="repeat" description="Cell wall-binding" evidence="2">
    <location>
        <begin position="541"/>
        <end position="560"/>
    </location>
</feature>
<dbReference type="KEGG" id="csr:Cspa_c54010"/>
<dbReference type="HOGENOM" id="CLU_020400_0_0_9"/>
<protein>
    <recommendedName>
        <fullName evidence="6">Cell wall binding repeat-containing protein</fullName>
    </recommendedName>
</protein>
<evidence type="ECO:0000256" key="3">
    <source>
        <dbReference type="SAM" id="SignalP"/>
    </source>
</evidence>
<dbReference type="EMBL" id="CP004121">
    <property type="protein sequence ID" value="AGF59146.1"/>
    <property type="molecule type" value="Genomic_DNA"/>
</dbReference>
<evidence type="ECO:0000256" key="2">
    <source>
        <dbReference type="PROSITE-ProRule" id="PRU00591"/>
    </source>
</evidence>
<gene>
    <name evidence="4" type="ORF">Cspa_c54010</name>
</gene>
<dbReference type="STRING" id="36745.CLSAP_51480"/>
<evidence type="ECO:0000256" key="1">
    <source>
        <dbReference type="ARBA" id="ARBA00022737"/>
    </source>
</evidence>
<dbReference type="Gene3D" id="2.10.270.10">
    <property type="entry name" value="Cholin Binding"/>
    <property type="match status" value="2"/>
</dbReference>
<dbReference type="OrthoDB" id="1886246at2"/>